<protein>
    <recommendedName>
        <fullName evidence="5">PEP-CTERM sorting domain-containing protein</fullName>
    </recommendedName>
</protein>
<keyword evidence="2" id="KW-0732">Signal</keyword>
<keyword evidence="1" id="KW-0472">Membrane</keyword>
<reference evidence="3 4" key="1">
    <citation type="submission" date="2019-04" db="EMBL/GenBank/DDBJ databases">
        <title>Taxonomy of novel Haliea sp. from mangrove soil of West Coast of India.</title>
        <authorList>
            <person name="Verma A."/>
            <person name="Kumar P."/>
            <person name="Krishnamurthi S."/>
        </authorList>
    </citation>
    <scope>NUCLEOTIDE SEQUENCE [LARGE SCALE GENOMIC DNA]</scope>
    <source>
        <strain evidence="3 4">SAOS-164</strain>
    </source>
</reference>
<feature type="chain" id="PRO_5021245031" description="PEP-CTERM sorting domain-containing protein" evidence="2">
    <location>
        <begin position="22"/>
        <end position="173"/>
    </location>
</feature>
<comment type="caution">
    <text evidence="3">The sequence shown here is derived from an EMBL/GenBank/DDBJ whole genome shotgun (WGS) entry which is preliminary data.</text>
</comment>
<dbReference type="Proteomes" id="UP000298050">
    <property type="component" value="Unassembled WGS sequence"/>
</dbReference>
<keyword evidence="1" id="KW-0812">Transmembrane</keyword>
<keyword evidence="4" id="KW-1185">Reference proteome</keyword>
<accession>A0A4Z0M0T1</accession>
<proteinExistence type="predicted"/>
<sequence>MKTRNTLLALGLLCAAGPASATILQHNFTLSGPGGITGSGWFTWDDNVVANGDSVSTGGADNTIDYAITLTGGIAGSGVTFTKADCTPDPYLQFAPDFDFDMNFFGCTNGIYSGTGVQEFTFQFSDSTTNVEVVFAPGSTAAAVVEAVPALPFTALGLLAGLLGWTGYRRLKA</sequence>
<organism evidence="3 4">
    <name type="scientific">Mangrovimicrobium sediminis</name>
    <dbReference type="NCBI Taxonomy" id="2562682"/>
    <lineage>
        <taxon>Bacteria</taxon>
        <taxon>Pseudomonadati</taxon>
        <taxon>Pseudomonadota</taxon>
        <taxon>Gammaproteobacteria</taxon>
        <taxon>Cellvibrionales</taxon>
        <taxon>Halieaceae</taxon>
        <taxon>Mangrovimicrobium</taxon>
    </lineage>
</organism>
<dbReference type="OrthoDB" id="5746124at2"/>
<feature type="transmembrane region" description="Helical" evidence="1">
    <location>
        <begin position="150"/>
        <end position="168"/>
    </location>
</feature>
<name>A0A4Z0M0T1_9GAMM</name>
<dbReference type="EMBL" id="SRLE01000008">
    <property type="protein sequence ID" value="TGD72978.1"/>
    <property type="molecule type" value="Genomic_DNA"/>
</dbReference>
<evidence type="ECO:0008006" key="5">
    <source>
        <dbReference type="Google" id="ProtNLM"/>
    </source>
</evidence>
<dbReference type="RefSeq" id="WP_135444153.1">
    <property type="nucleotide sequence ID" value="NZ_SRLE01000008.1"/>
</dbReference>
<evidence type="ECO:0000313" key="4">
    <source>
        <dbReference type="Proteomes" id="UP000298050"/>
    </source>
</evidence>
<evidence type="ECO:0000256" key="2">
    <source>
        <dbReference type="SAM" id="SignalP"/>
    </source>
</evidence>
<keyword evidence="1" id="KW-1133">Transmembrane helix</keyword>
<dbReference type="AlphaFoldDB" id="A0A4Z0M0T1"/>
<feature type="signal peptide" evidence="2">
    <location>
        <begin position="1"/>
        <end position="21"/>
    </location>
</feature>
<evidence type="ECO:0000313" key="3">
    <source>
        <dbReference type="EMBL" id="TGD72978.1"/>
    </source>
</evidence>
<evidence type="ECO:0000256" key="1">
    <source>
        <dbReference type="SAM" id="Phobius"/>
    </source>
</evidence>
<gene>
    <name evidence="3" type="ORF">E4634_11875</name>
</gene>